<sequence length="197" mass="23220">MNSTKIIKLGEKIVDELLLSNGVDTLSKWMAHYIAELIEKVKNSEGEEKEKYEKECFETILKLWGEIHKVPNVAAPLSRFEKIYELCEEMISKDKYRYFPKKHEDDTNEFLILAKVVDALSKKIVKNAFFLAYQNASEDEREWLEFDMIDDVQQLRKIEILFEDDVDDQLNIDEKEKQELIDAVNNLLEIINIIENN</sequence>
<dbReference type="RefSeq" id="WP_105916070.1">
    <property type="nucleotide sequence ID" value="NZ_NERR01000008.1"/>
</dbReference>
<accession>A0A2S9T173</accession>
<reference evidence="1 2" key="1">
    <citation type="submission" date="2017-09" db="EMBL/GenBank/DDBJ databases">
        <title>Reassesment of A. cryaerophilus.</title>
        <authorList>
            <person name="Perez-Cataluna A."/>
            <person name="Collado L."/>
            <person name="Salgado O."/>
            <person name="Lefinanco V."/>
            <person name="Figueras M.J."/>
        </authorList>
    </citation>
    <scope>NUCLEOTIDE SEQUENCE [LARGE SCALE GENOMIC DNA]</scope>
    <source>
        <strain evidence="1 2">LMG 10210</strain>
    </source>
</reference>
<evidence type="ECO:0000313" key="2">
    <source>
        <dbReference type="Proteomes" id="UP000238281"/>
    </source>
</evidence>
<gene>
    <name evidence="1" type="ORF">CJ673_10200</name>
</gene>
<dbReference type="Proteomes" id="UP000238281">
    <property type="component" value="Unassembled WGS sequence"/>
</dbReference>
<name>A0A2S9T173_9BACT</name>
<dbReference type="AlphaFoldDB" id="A0A2S9T173"/>
<evidence type="ECO:0000313" key="1">
    <source>
        <dbReference type="EMBL" id="PRM92604.1"/>
    </source>
</evidence>
<proteinExistence type="predicted"/>
<comment type="caution">
    <text evidence="1">The sequence shown here is derived from an EMBL/GenBank/DDBJ whole genome shotgun (WGS) entry which is preliminary data.</text>
</comment>
<organism evidence="1 2">
    <name type="scientific">Aliarcobacter cryaerophilus</name>
    <dbReference type="NCBI Taxonomy" id="28198"/>
    <lineage>
        <taxon>Bacteria</taxon>
        <taxon>Pseudomonadati</taxon>
        <taxon>Campylobacterota</taxon>
        <taxon>Epsilonproteobacteria</taxon>
        <taxon>Campylobacterales</taxon>
        <taxon>Arcobacteraceae</taxon>
        <taxon>Aliarcobacter</taxon>
    </lineage>
</organism>
<dbReference type="EMBL" id="NXGE01000009">
    <property type="protein sequence ID" value="PRM92604.1"/>
    <property type="molecule type" value="Genomic_DNA"/>
</dbReference>
<protein>
    <submittedName>
        <fullName evidence="1">Uncharacterized protein</fullName>
    </submittedName>
</protein>